<comment type="caution">
    <text evidence="1">The sequence shown here is derived from an EMBL/GenBank/DDBJ whole genome shotgun (WGS) entry which is preliminary data.</text>
</comment>
<feature type="non-terminal residue" evidence="1">
    <location>
        <position position="1081"/>
    </location>
</feature>
<proteinExistence type="predicted"/>
<evidence type="ECO:0000313" key="1">
    <source>
        <dbReference type="EMBL" id="KAJ2894469.1"/>
    </source>
</evidence>
<dbReference type="Proteomes" id="UP001139981">
    <property type="component" value="Unassembled WGS sequence"/>
</dbReference>
<reference evidence="1" key="1">
    <citation type="submission" date="2022-07" db="EMBL/GenBank/DDBJ databases">
        <title>Phylogenomic reconstructions and comparative analyses of Kickxellomycotina fungi.</title>
        <authorList>
            <person name="Reynolds N.K."/>
            <person name="Stajich J.E."/>
            <person name="Barry K."/>
            <person name="Grigoriev I.V."/>
            <person name="Crous P."/>
            <person name="Smith M.E."/>
        </authorList>
    </citation>
    <scope>NUCLEOTIDE SEQUENCE</scope>
    <source>
        <strain evidence="1">CBS 190363</strain>
    </source>
</reference>
<keyword evidence="2" id="KW-1185">Reference proteome</keyword>
<dbReference type="EMBL" id="JANBVB010000410">
    <property type="protein sequence ID" value="KAJ2894469.1"/>
    <property type="molecule type" value="Genomic_DNA"/>
</dbReference>
<accession>A0ACC1M4T2</accession>
<protein>
    <submittedName>
        <fullName evidence="1">Uncharacterized protein</fullName>
    </submittedName>
</protein>
<name>A0ACC1M4T2_9FUNG</name>
<gene>
    <name evidence="1" type="ORF">IWW38_002572</name>
</gene>
<organism evidence="1 2">
    <name type="scientific">Coemansia aciculifera</name>
    <dbReference type="NCBI Taxonomy" id="417176"/>
    <lineage>
        <taxon>Eukaryota</taxon>
        <taxon>Fungi</taxon>
        <taxon>Fungi incertae sedis</taxon>
        <taxon>Zoopagomycota</taxon>
        <taxon>Kickxellomycotina</taxon>
        <taxon>Kickxellomycetes</taxon>
        <taxon>Kickxellales</taxon>
        <taxon>Kickxellaceae</taxon>
        <taxon>Coemansia</taxon>
    </lineage>
</organism>
<evidence type="ECO:0000313" key="2">
    <source>
        <dbReference type="Proteomes" id="UP001139981"/>
    </source>
</evidence>
<sequence>MSSRRVLPRASLAQKKDFVTKAFCPRILVLASPGVQDSCAVNSFDTFADLLSPFGQDVLTQITIQDGQGAPYFLDKISVRFLTDFSIEKHHALSGSDVDSLVKTCVAVSASAESADLPSFIGSDGVVTEVAATDDISTWAPWYTLFRQQWVGDMDPAEHETFMHPVACLLVASGSEADPIGALRVLQASAAVQRVLACGDGGGTKLLFYYVLLQDGRDTAAVQTIELQFDQVRKTFGQNSALLKINTNTDPSSAADISERTKISAIWSSDISVTRPLAALPERSYGEMLTMRDVAALRDAVKQMMVRSVVPHIQYVIRVLSDQTASERRGIAGRLFSAGRRYLNTTSKAETTYVGADGEIYYRHKSSEAMLRRLADCSFMLKDYRFAQSVYQIARRDFQSEKAWLCYAGAQEMIGVCKLLWEVQTTRAEFDSIFEDAVATYLHKTRSPRHFFAVRCIMVYYELLKHHRFYAFAPGALLRGPGFSASLSALLKEQAAYSFLKAVPHPNVRKFAFYAMLASQSYQRAQIGELASRCLRMVRVSLSSQPHEQGNADDAVADVKSPIRASFDEKALLSGSSDKVTFAHHSLGGGSVTAATKWAAIDSYINHELGRQSMAAHSFDEAFQYFMALMGDEKTPPKLQSKYLQELLQLYLESSDQTTHDDLEDGKRARAIELSIPSIDPQLVRIIMSPELEGEDSMLEWQLDGSSPSKVGDGSGAPASRCCAIGEAVAVLLVVANPLTVGVTLSNLTLECSFEEADSSLAADSDAALDVSIAPTVILEGEQTTMVTVQITPRRAGSVSILGASYLLCDILPTFKSLVLPGKRMNDTKEQRAGIVHTPDTTLGFSVSSDLPRLEVAIDDLPDTLMSGSMHRACLRVFNSGTLPCQNVALWVSHPSFVGVRPPRLRNSDESAEEVEDVGMYVPVADVKQHERIQVSNELRDFSTFVLVGSQANALEPLGDGIRSHAQYLEPLQSLGPGESFTVAIWIRGDRVGAHTLSLCIGASSAVTTKAVADKGKRSDHDSVTVMRSRRFEVDLVVTPSLRVNAFVRPSARDPRERLLGVEVENMQADLNVQLVQTTFS</sequence>